<keyword evidence="5 6" id="KW-0472">Membrane</keyword>
<evidence type="ECO:0000256" key="6">
    <source>
        <dbReference type="SAM" id="Phobius"/>
    </source>
</evidence>
<feature type="transmembrane region" description="Helical" evidence="6">
    <location>
        <begin position="441"/>
        <end position="463"/>
    </location>
</feature>
<evidence type="ECO:0000256" key="1">
    <source>
        <dbReference type="ARBA" id="ARBA00004651"/>
    </source>
</evidence>
<comment type="caution">
    <text evidence="7">The sequence shown here is derived from an EMBL/GenBank/DDBJ whole genome shotgun (WGS) entry which is preliminary data.</text>
</comment>
<evidence type="ECO:0000256" key="5">
    <source>
        <dbReference type="ARBA" id="ARBA00023136"/>
    </source>
</evidence>
<gene>
    <name evidence="7" type="ORF">QHG74_21270</name>
</gene>
<keyword evidence="8" id="KW-1185">Reference proteome</keyword>
<dbReference type="EMBL" id="JARZAK010000020">
    <property type="protein sequence ID" value="MDY7260246.1"/>
    <property type="molecule type" value="Genomic_DNA"/>
</dbReference>
<sequence length="512" mass="58549">MDNSQNNKRIIKNTLMLYVRMLFSMFVSFYTSRVILDVLGITDFGINNVVAGVAGMFTFINTSLAGATSRFLTFDLGLNDMEKLKKTFSAALTVHIVLAFVIFVLCETIGVWILETKLVIPENRMFAARIIFQLSVLSCMLMITQVPYNAVLIAHERMDVYAYFGIADVFLKLGIVFLLQWMPFDKLITYGVLFFILSGGMMMAYRYYGTKHFEECRWRITSDKKLLKPLLLFSGCDVYGNMCVMFRGQGINILQNMFWGPAINAATGVSQQILNAILGFSRNFTTAIQPQIVKFYAQENYQQIQLLATRCAKFSFFLLFVISFPALLKVNFVMNIWLKEVPDYAFVFCQLAIVVNWFDLLNTPLNMIIHATGKMKRISFITGSIFLFTLPLTYLFLKMGYSPTTPFWVNIFITIVAGLHNLYLVKLYIPEFKAMKFLQQGVLYPLGVVSIGAIIPILVNYSTVSFNSIYSFFIVCFSCVICELLSIFYLGLNAHEKIKMTEMIKSKFQRKK</sequence>
<feature type="transmembrane region" description="Helical" evidence="6">
    <location>
        <begin position="160"/>
        <end position="181"/>
    </location>
</feature>
<feature type="transmembrane region" description="Helical" evidence="6">
    <location>
        <begin position="316"/>
        <end position="338"/>
    </location>
</feature>
<comment type="subcellular location">
    <subcellularLocation>
        <location evidence="1">Cell membrane</location>
        <topology evidence="1">Multi-pass membrane protein</topology>
    </subcellularLocation>
</comment>
<dbReference type="PANTHER" id="PTHR30250:SF26">
    <property type="entry name" value="PSMA PROTEIN"/>
    <property type="match status" value="1"/>
</dbReference>
<proteinExistence type="predicted"/>
<organism evidence="7 8">
    <name type="scientific">Bacteroides vicugnae</name>
    <dbReference type="NCBI Taxonomy" id="3037989"/>
    <lineage>
        <taxon>Bacteria</taxon>
        <taxon>Pseudomonadati</taxon>
        <taxon>Bacteroidota</taxon>
        <taxon>Bacteroidia</taxon>
        <taxon>Bacteroidales</taxon>
        <taxon>Bacteroidaceae</taxon>
        <taxon>Bacteroides</taxon>
    </lineage>
</organism>
<feature type="transmembrane region" description="Helical" evidence="6">
    <location>
        <begin position="409"/>
        <end position="429"/>
    </location>
</feature>
<dbReference type="Proteomes" id="UP001292913">
    <property type="component" value="Unassembled WGS sequence"/>
</dbReference>
<dbReference type="InterPro" id="IPR050833">
    <property type="entry name" value="Poly_Biosynth_Transport"/>
</dbReference>
<evidence type="ECO:0000256" key="2">
    <source>
        <dbReference type="ARBA" id="ARBA00022475"/>
    </source>
</evidence>
<feature type="transmembrane region" description="Helical" evidence="6">
    <location>
        <begin position="469"/>
        <end position="492"/>
    </location>
</feature>
<keyword evidence="2" id="KW-1003">Cell membrane</keyword>
<feature type="transmembrane region" description="Helical" evidence="6">
    <location>
        <begin position="126"/>
        <end position="148"/>
    </location>
</feature>
<feature type="transmembrane region" description="Helical" evidence="6">
    <location>
        <begin position="48"/>
        <end position="67"/>
    </location>
</feature>
<name>A0ABU5HWH1_9BACE</name>
<keyword evidence="4 6" id="KW-1133">Transmembrane helix</keyword>
<evidence type="ECO:0000313" key="8">
    <source>
        <dbReference type="Proteomes" id="UP001292913"/>
    </source>
</evidence>
<feature type="transmembrane region" description="Helical" evidence="6">
    <location>
        <begin position="88"/>
        <end position="114"/>
    </location>
</feature>
<accession>A0ABU5HWH1</accession>
<dbReference type="PANTHER" id="PTHR30250">
    <property type="entry name" value="PST FAMILY PREDICTED COLANIC ACID TRANSPORTER"/>
    <property type="match status" value="1"/>
</dbReference>
<feature type="transmembrane region" description="Helical" evidence="6">
    <location>
        <begin position="187"/>
        <end position="208"/>
    </location>
</feature>
<reference evidence="7 8" key="1">
    <citation type="submission" date="2023-04" db="EMBL/GenBank/DDBJ databases">
        <title>Bacteroides pacosi sp. nov., isolated from the fecal material of an alpaca.</title>
        <authorList>
            <person name="Miller S."/>
            <person name="Hendry M."/>
            <person name="King J."/>
            <person name="Sankaranarayanan K."/>
            <person name="Lawson P.A."/>
        </authorList>
    </citation>
    <scope>NUCLEOTIDE SEQUENCE [LARGE SCALE GENOMIC DNA]</scope>
    <source>
        <strain evidence="7 8">A2-P53</strain>
    </source>
</reference>
<evidence type="ECO:0000256" key="3">
    <source>
        <dbReference type="ARBA" id="ARBA00022692"/>
    </source>
</evidence>
<dbReference type="RefSeq" id="WP_148366291.1">
    <property type="nucleotide sequence ID" value="NZ_JARZAK010000020.1"/>
</dbReference>
<protein>
    <submittedName>
        <fullName evidence="7">Lipopolysaccharide biosynthesis protein</fullName>
    </submittedName>
</protein>
<evidence type="ECO:0000313" key="7">
    <source>
        <dbReference type="EMBL" id="MDY7260246.1"/>
    </source>
</evidence>
<feature type="transmembrane region" description="Helical" evidence="6">
    <location>
        <begin position="15"/>
        <end position="36"/>
    </location>
</feature>
<keyword evidence="3 6" id="KW-0812">Transmembrane</keyword>
<feature type="transmembrane region" description="Helical" evidence="6">
    <location>
        <begin position="344"/>
        <end position="365"/>
    </location>
</feature>
<evidence type="ECO:0000256" key="4">
    <source>
        <dbReference type="ARBA" id="ARBA00022989"/>
    </source>
</evidence>
<feature type="transmembrane region" description="Helical" evidence="6">
    <location>
        <begin position="377"/>
        <end position="397"/>
    </location>
</feature>